<protein>
    <submittedName>
        <fullName evidence="2">Signal peptidase</fullName>
    </submittedName>
</protein>
<proteinExistence type="predicted"/>
<reference evidence="2 3" key="1">
    <citation type="submission" date="2014-03" db="EMBL/GenBank/DDBJ databases">
        <title>Draft Genome Sequences of Four Burkholderia Strains.</title>
        <authorList>
            <person name="Liu X.Y."/>
            <person name="Li C.X."/>
            <person name="Xu J.H."/>
        </authorList>
    </citation>
    <scope>NUCLEOTIDE SEQUENCE [LARGE SCALE GENOMIC DNA]</scope>
    <source>
        <strain evidence="2 3">R27</strain>
    </source>
</reference>
<organism evidence="2 3">
    <name type="scientific">Caballeronia grimmiae</name>
    <dbReference type="NCBI Taxonomy" id="1071679"/>
    <lineage>
        <taxon>Bacteria</taxon>
        <taxon>Pseudomonadati</taxon>
        <taxon>Pseudomonadota</taxon>
        <taxon>Betaproteobacteria</taxon>
        <taxon>Burkholderiales</taxon>
        <taxon>Burkholderiaceae</taxon>
        <taxon>Caballeronia</taxon>
    </lineage>
</organism>
<gene>
    <name evidence="2" type="ORF">BG57_05625</name>
</gene>
<evidence type="ECO:0000313" key="2">
    <source>
        <dbReference type="EMBL" id="KDR34460.1"/>
    </source>
</evidence>
<dbReference type="Proteomes" id="UP000027439">
    <property type="component" value="Unassembled WGS sequence"/>
</dbReference>
<comment type="caution">
    <text evidence="2">The sequence shown here is derived from an EMBL/GenBank/DDBJ whole genome shotgun (WGS) entry which is preliminary data.</text>
</comment>
<dbReference type="AlphaFoldDB" id="A0A069P1C1"/>
<dbReference type="EMBL" id="JFHE01000013">
    <property type="protein sequence ID" value="KDR34460.1"/>
    <property type="molecule type" value="Genomic_DNA"/>
</dbReference>
<evidence type="ECO:0000313" key="3">
    <source>
        <dbReference type="Proteomes" id="UP000027439"/>
    </source>
</evidence>
<dbReference type="OrthoDB" id="9029067at2"/>
<feature type="signal peptide" evidence="1">
    <location>
        <begin position="1"/>
        <end position="18"/>
    </location>
</feature>
<evidence type="ECO:0000256" key="1">
    <source>
        <dbReference type="SAM" id="SignalP"/>
    </source>
</evidence>
<dbReference type="STRING" id="1071679.BG57_05625"/>
<feature type="chain" id="PRO_5001663883" evidence="1">
    <location>
        <begin position="19"/>
        <end position="141"/>
    </location>
</feature>
<sequence length="141" mass="15234">MKTRIVLAMMAGVLITQAGCTTKIRSLPMPAALQTQKPNDVAVYFGDQKHANVKTMFGSKEAAVRVARTMDGQEATCNIALGKALDQLRDYAREQHADAVINVTTRFQHTQTTSANEFVCGASNNGSTLAVRGHVVKLDVE</sequence>
<dbReference type="RefSeq" id="WP_035965967.1">
    <property type="nucleotide sequence ID" value="NZ_BMEG01000002.1"/>
</dbReference>
<dbReference type="eggNOG" id="COG0393">
    <property type="taxonomic scope" value="Bacteria"/>
</dbReference>
<keyword evidence="1" id="KW-0732">Signal</keyword>
<name>A0A069P1C1_9BURK</name>
<accession>A0A069P1C1</accession>